<protein>
    <submittedName>
        <fullName evidence="1">Uncharacterized protein</fullName>
    </submittedName>
</protein>
<evidence type="ECO:0000313" key="1">
    <source>
        <dbReference type="EMBL" id="EKG18013.1"/>
    </source>
</evidence>
<name>K2RTE4_MACPH</name>
<proteinExistence type="predicted"/>
<gene>
    <name evidence="1" type="ORF">MPH_04703</name>
</gene>
<sequence length="219" mass="23519">MRSVAAIKASNQWIWLGRGHRVLNAVVVANEIVAERDLATGAEAATQSWVPPVDAAVNNGNLDACALDTSCVGLVHASQTVWAVEIDVGSSFAYCRGVHDLANTLEAVGVGEVCSNIRPLDPVDGQDLVDFRNGVQSFDVSVIGQADRHAVEEIGVVVFIAYIVDDSLLSTLATKGSLGVRATVGGWCMEADKEGVGYFLGRGMARWRRRLRTRETKCY</sequence>
<comment type="caution">
    <text evidence="1">The sequence shown here is derived from an EMBL/GenBank/DDBJ whole genome shotgun (WGS) entry which is preliminary data.</text>
</comment>
<dbReference type="EMBL" id="AHHD01000218">
    <property type="protein sequence ID" value="EKG18013.1"/>
    <property type="molecule type" value="Genomic_DNA"/>
</dbReference>
<organism evidence="1 2">
    <name type="scientific">Macrophomina phaseolina (strain MS6)</name>
    <name type="common">Charcoal rot fungus</name>
    <dbReference type="NCBI Taxonomy" id="1126212"/>
    <lineage>
        <taxon>Eukaryota</taxon>
        <taxon>Fungi</taxon>
        <taxon>Dikarya</taxon>
        <taxon>Ascomycota</taxon>
        <taxon>Pezizomycotina</taxon>
        <taxon>Dothideomycetes</taxon>
        <taxon>Dothideomycetes incertae sedis</taxon>
        <taxon>Botryosphaeriales</taxon>
        <taxon>Botryosphaeriaceae</taxon>
        <taxon>Macrophomina</taxon>
    </lineage>
</organism>
<dbReference type="HOGENOM" id="CLU_1261726_0_0_1"/>
<dbReference type="Proteomes" id="UP000007129">
    <property type="component" value="Unassembled WGS sequence"/>
</dbReference>
<dbReference type="AlphaFoldDB" id="K2RTE4"/>
<evidence type="ECO:0000313" key="2">
    <source>
        <dbReference type="Proteomes" id="UP000007129"/>
    </source>
</evidence>
<dbReference type="InParanoid" id="K2RTE4"/>
<dbReference type="VEuPathDB" id="FungiDB:MPH_04703"/>
<accession>K2RTE4</accession>
<reference evidence="1 2" key="1">
    <citation type="journal article" date="2012" name="BMC Genomics">
        <title>Tools to kill: Genome of one of the most destructive plant pathogenic fungi Macrophomina phaseolina.</title>
        <authorList>
            <person name="Islam M.S."/>
            <person name="Haque M.S."/>
            <person name="Islam M.M."/>
            <person name="Emdad E.M."/>
            <person name="Halim A."/>
            <person name="Hossen Q.M.M."/>
            <person name="Hossain M.Z."/>
            <person name="Ahmed B."/>
            <person name="Rahim S."/>
            <person name="Rahman M.S."/>
            <person name="Alam M.M."/>
            <person name="Hou S."/>
            <person name="Wan X."/>
            <person name="Saito J.A."/>
            <person name="Alam M."/>
        </authorList>
    </citation>
    <scope>NUCLEOTIDE SEQUENCE [LARGE SCALE GENOMIC DNA]</scope>
    <source>
        <strain evidence="1 2">MS6</strain>
    </source>
</reference>